<evidence type="ECO:0000313" key="1">
    <source>
        <dbReference type="EMBL" id="MBB3231115.1"/>
    </source>
</evidence>
<organism evidence="1 2">
    <name type="scientific">Halomonas stenophila</name>
    <dbReference type="NCBI Taxonomy" id="795312"/>
    <lineage>
        <taxon>Bacteria</taxon>
        <taxon>Pseudomonadati</taxon>
        <taxon>Pseudomonadota</taxon>
        <taxon>Gammaproteobacteria</taxon>
        <taxon>Oceanospirillales</taxon>
        <taxon>Halomonadaceae</taxon>
        <taxon>Halomonas</taxon>
    </lineage>
</organism>
<gene>
    <name evidence="1" type="ORF">FHR97_001967</name>
</gene>
<reference evidence="1 2" key="1">
    <citation type="submission" date="2020-08" db="EMBL/GenBank/DDBJ databases">
        <title>Genomic Encyclopedia of Type Strains, Phase III (KMG-III): the genomes of soil and plant-associated and newly described type strains.</title>
        <authorList>
            <person name="Whitman W."/>
        </authorList>
    </citation>
    <scope>NUCLEOTIDE SEQUENCE [LARGE SCALE GENOMIC DNA]</scope>
    <source>
        <strain evidence="1 2">CECT 7744</strain>
    </source>
</reference>
<dbReference type="GO" id="GO:0016301">
    <property type="term" value="F:kinase activity"/>
    <property type="evidence" value="ECO:0007669"/>
    <property type="project" value="UniProtKB-KW"/>
</dbReference>
<dbReference type="AlphaFoldDB" id="A0A7W5HJQ5"/>
<keyword evidence="1" id="KW-0808">Transferase</keyword>
<dbReference type="RefSeq" id="WP_281380466.1">
    <property type="nucleotide sequence ID" value="NZ_JACHXR010000004.1"/>
</dbReference>
<keyword evidence="1" id="KW-0418">Kinase</keyword>
<comment type="caution">
    <text evidence="1">The sequence shown here is derived from an EMBL/GenBank/DDBJ whole genome shotgun (WGS) entry which is preliminary data.</text>
</comment>
<proteinExistence type="predicted"/>
<evidence type="ECO:0000313" key="2">
    <source>
        <dbReference type="Proteomes" id="UP000518892"/>
    </source>
</evidence>
<dbReference type="EMBL" id="JACHXR010000004">
    <property type="protein sequence ID" value="MBB3231115.1"/>
    <property type="molecule type" value="Genomic_DNA"/>
</dbReference>
<sequence length="43" mass="4967">MFVHTHDVDGGWVSSDANDRRRARLAVLDHVYALLERRLAAFE</sequence>
<dbReference type="Proteomes" id="UP000518892">
    <property type="component" value="Unassembled WGS sequence"/>
</dbReference>
<protein>
    <submittedName>
        <fullName evidence="1">Polyphosphate kinase 2 (PPK2 family)</fullName>
    </submittedName>
</protein>
<name>A0A7W5HJQ5_9GAMM</name>
<keyword evidence="2" id="KW-1185">Reference proteome</keyword>
<accession>A0A7W5HJQ5</accession>